<proteinExistence type="predicted"/>
<name>A0A6J5LXN2_9CAUD</name>
<dbReference type="EMBL" id="LR796352">
    <property type="protein sequence ID" value="CAB4139238.1"/>
    <property type="molecule type" value="Genomic_DNA"/>
</dbReference>
<sequence length="53" mass="6104">MDNETDREKLQNKLLSDTINVVYPYTGELTFAEIIGALEIVKQALYYHKQAQS</sequence>
<reference evidence="1" key="1">
    <citation type="submission" date="2020-04" db="EMBL/GenBank/DDBJ databases">
        <authorList>
            <person name="Chiriac C."/>
            <person name="Salcher M."/>
            <person name="Ghai R."/>
            <person name="Kavagutti S V."/>
        </authorList>
    </citation>
    <scope>NUCLEOTIDE SEQUENCE</scope>
</reference>
<accession>A0A6J5LXN2</accession>
<protein>
    <submittedName>
        <fullName evidence="1">Uncharacterized protein</fullName>
    </submittedName>
</protein>
<organism evidence="1">
    <name type="scientific">uncultured Caudovirales phage</name>
    <dbReference type="NCBI Taxonomy" id="2100421"/>
    <lineage>
        <taxon>Viruses</taxon>
        <taxon>Duplodnaviria</taxon>
        <taxon>Heunggongvirae</taxon>
        <taxon>Uroviricota</taxon>
        <taxon>Caudoviricetes</taxon>
        <taxon>Peduoviridae</taxon>
        <taxon>Maltschvirus</taxon>
        <taxon>Maltschvirus maltsch</taxon>
    </lineage>
</organism>
<evidence type="ECO:0000313" key="1">
    <source>
        <dbReference type="EMBL" id="CAB4139238.1"/>
    </source>
</evidence>
<gene>
    <name evidence="1" type="ORF">UFOVP346_30</name>
</gene>